<dbReference type="Proteomes" id="UP001457282">
    <property type="component" value="Unassembled WGS sequence"/>
</dbReference>
<name>A0AAW1XTD4_RUBAR</name>
<reference evidence="1 2" key="1">
    <citation type="journal article" date="2023" name="G3 (Bethesda)">
        <title>A chromosome-length genome assembly and annotation of blackberry (Rubus argutus, cv. 'Hillquist').</title>
        <authorList>
            <person name="Bruna T."/>
            <person name="Aryal R."/>
            <person name="Dudchenko O."/>
            <person name="Sargent D.J."/>
            <person name="Mead D."/>
            <person name="Buti M."/>
            <person name="Cavallini A."/>
            <person name="Hytonen T."/>
            <person name="Andres J."/>
            <person name="Pham M."/>
            <person name="Weisz D."/>
            <person name="Mascagni F."/>
            <person name="Usai G."/>
            <person name="Natali L."/>
            <person name="Bassil N."/>
            <person name="Fernandez G.E."/>
            <person name="Lomsadze A."/>
            <person name="Armour M."/>
            <person name="Olukolu B."/>
            <person name="Poorten T."/>
            <person name="Britton C."/>
            <person name="Davik J."/>
            <person name="Ashrafi H."/>
            <person name="Aiden E.L."/>
            <person name="Borodovsky M."/>
            <person name="Worthington M."/>
        </authorList>
    </citation>
    <scope>NUCLEOTIDE SEQUENCE [LARGE SCALE GENOMIC DNA]</scope>
    <source>
        <strain evidence="1">PI 553951</strain>
    </source>
</reference>
<organism evidence="1 2">
    <name type="scientific">Rubus argutus</name>
    <name type="common">Southern blackberry</name>
    <dbReference type="NCBI Taxonomy" id="59490"/>
    <lineage>
        <taxon>Eukaryota</taxon>
        <taxon>Viridiplantae</taxon>
        <taxon>Streptophyta</taxon>
        <taxon>Embryophyta</taxon>
        <taxon>Tracheophyta</taxon>
        <taxon>Spermatophyta</taxon>
        <taxon>Magnoliopsida</taxon>
        <taxon>eudicotyledons</taxon>
        <taxon>Gunneridae</taxon>
        <taxon>Pentapetalae</taxon>
        <taxon>rosids</taxon>
        <taxon>fabids</taxon>
        <taxon>Rosales</taxon>
        <taxon>Rosaceae</taxon>
        <taxon>Rosoideae</taxon>
        <taxon>Rosoideae incertae sedis</taxon>
        <taxon>Rubus</taxon>
    </lineage>
</organism>
<accession>A0AAW1XTD4</accession>
<comment type="caution">
    <text evidence="1">The sequence shown here is derived from an EMBL/GenBank/DDBJ whole genome shotgun (WGS) entry which is preliminary data.</text>
</comment>
<evidence type="ECO:0000313" key="2">
    <source>
        <dbReference type="Proteomes" id="UP001457282"/>
    </source>
</evidence>
<dbReference type="EMBL" id="JBEDUW010000003">
    <property type="protein sequence ID" value="KAK9939666.1"/>
    <property type="molecule type" value="Genomic_DNA"/>
</dbReference>
<sequence>MHFLKHALILDQLGEPQSHCLQRQTAKSKGRLQFLRGRVHLRRVHLPNIIFLSLEEPSDSARLGITINLCSFIGGGKEATWWKKEAPGAQAKMVTQKITLDENT</sequence>
<keyword evidence="2" id="KW-1185">Reference proteome</keyword>
<evidence type="ECO:0000313" key="1">
    <source>
        <dbReference type="EMBL" id="KAK9939666.1"/>
    </source>
</evidence>
<dbReference type="AlphaFoldDB" id="A0AAW1XTD4"/>
<protein>
    <submittedName>
        <fullName evidence="1">Uncharacterized protein</fullName>
    </submittedName>
</protein>
<gene>
    <name evidence="1" type="ORF">M0R45_016355</name>
</gene>
<proteinExistence type="predicted"/>